<gene>
    <name evidence="2" type="ORF">HJG60_012085</name>
</gene>
<evidence type="ECO:0000256" key="1">
    <source>
        <dbReference type="SAM" id="MobiDB-lite"/>
    </source>
</evidence>
<evidence type="ECO:0000313" key="3">
    <source>
        <dbReference type="Proteomes" id="UP000664940"/>
    </source>
</evidence>
<comment type="caution">
    <text evidence="2">The sequence shown here is derived from an EMBL/GenBank/DDBJ whole genome shotgun (WGS) entry which is preliminary data.</text>
</comment>
<dbReference type="Proteomes" id="UP000664940">
    <property type="component" value="Unassembled WGS sequence"/>
</dbReference>
<proteinExistence type="predicted"/>
<reference evidence="2 3" key="1">
    <citation type="journal article" date="2020" name="Nature">
        <title>Six reference-quality genomes reveal evolution of bat adaptations.</title>
        <authorList>
            <person name="Jebb D."/>
            <person name="Huang Z."/>
            <person name="Pippel M."/>
            <person name="Hughes G.M."/>
            <person name="Lavrichenko K."/>
            <person name="Devanna P."/>
            <person name="Winkler S."/>
            <person name="Jermiin L.S."/>
            <person name="Skirmuntt E.C."/>
            <person name="Katzourakis A."/>
            <person name="Burkitt-Gray L."/>
            <person name="Ray D.A."/>
            <person name="Sullivan K.A.M."/>
            <person name="Roscito J.G."/>
            <person name="Kirilenko B.M."/>
            <person name="Davalos L.M."/>
            <person name="Corthals A.P."/>
            <person name="Power M.L."/>
            <person name="Jones G."/>
            <person name="Ransome R.D."/>
            <person name="Dechmann D.K.N."/>
            <person name="Locatelli A.G."/>
            <person name="Puechmaille S.J."/>
            <person name="Fedrigo O."/>
            <person name="Jarvis E.D."/>
            <person name="Hiller M."/>
            <person name="Vernes S.C."/>
            <person name="Myers E.W."/>
            <person name="Teeling E.C."/>
        </authorList>
    </citation>
    <scope>NUCLEOTIDE SEQUENCE [LARGE SCALE GENOMIC DNA]</scope>
    <source>
        <strain evidence="2">Bat1K_MPI-CBG_1</strain>
    </source>
</reference>
<evidence type="ECO:0000313" key="2">
    <source>
        <dbReference type="EMBL" id="KAF6095113.1"/>
    </source>
</evidence>
<feature type="compositionally biased region" description="Gly residues" evidence="1">
    <location>
        <begin position="226"/>
        <end position="238"/>
    </location>
</feature>
<protein>
    <submittedName>
        <fullName evidence="2">Uncharacterized protein</fullName>
    </submittedName>
</protein>
<accession>A0A833ZLX7</accession>
<dbReference type="AlphaFoldDB" id="A0A833ZLX7"/>
<organism evidence="2 3">
    <name type="scientific">Phyllostomus discolor</name>
    <name type="common">pale spear-nosed bat</name>
    <dbReference type="NCBI Taxonomy" id="89673"/>
    <lineage>
        <taxon>Eukaryota</taxon>
        <taxon>Metazoa</taxon>
        <taxon>Chordata</taxon>
        <taxon>Craniata</taxon>
        <taxon>Vertebrata</taxon>
        <taxon>Euteleostomi</taxon>
        <taxon>Mammalia</taxon>
        <taxon>Eutheria</taxon>
        <taxon>Laurasiatheria</taxon>
        <taxon>Chiroptera</taxon>
        <taxon>Yangochiroptera</taxon>
        <taxon>Phyllostomidae</taxon>
        <taxon>Phyllostominae</taxon>
        <taxon>Phyllostomus</taxon>
    </lineage>
</organism>
<dbReference type="EMBL" id="JABVXQ010000008">
    <property type="protein sequence ID" value="KAF6095113.1"/>
    <property type="molecule type" value="Genomic_DNA"/>
</dbReference>
<name>A0A833ZLX7_9CHIR</name>
<feature type="region of interest" description="Disordered" evidence="1">
    <location>
        <begin position="226"/>
        <end position="247"/>
    </location>
</feature>
<sequence>MACVGSCEPLRELNPAGPRSHPWSWSLGLGRCSLTTGTYRTYKIITYVGYIAMGVFNKVRVRFVFWKRRLWPRVQAALGPNTEKALDWRLGDGHFWGSDKGCRVCGLEFCCRLGCLRYPRCWLAREDGGKGWPTGLARERNQLAAFFPFASVCRGEWAERTEPGLSRRARIQWGSAAGGMVHPLQELGIYEDVTCCRARAGQIANVCPTLGIGCSTGAVERTGCPGPEGFGRGKGTGRGTEAPVPPSAPFLSELSAVPAVWARAAWR</sequence>